<evidence type="ECO:0000313" key="2">
    <source>
        <dbReference type="EMBL" id="AOR29845.1"/>
    </source>
</evidence>
<dbReference type="KEGG" id="spun:BFF78_00980"/>
<reference evidence="3" key="1">
    <citation type="submission" date="2016-09" db="EMBL/GenBank/DDBJ databases">
        <title>Streptomyces puniciscabiei strain:TW1S1 Genome sequencing and assembly.</title>
        <authorList>
            <person name="Kim M.-K."/>
            <person name="Kim S.B."/>
        </authorList>
    </citation>
    <scope>NUCLEOTIDE SEQUENCE [LARGE SCALE GENOMIC DNA]</scope>
    <source>
        <strain evidence="3">TW1S1</strain>
    </source>
</reference>
<accession>A0A1D7Y2T0</accession>
<name>A0A1D7Y2T0_9ACTN</name>
<dbReference type="AlphaFoldDB" id="A0A1D7Y2T0"/>
<proteinExistence type="predicted"/>
<evidence type="ECO:0000256" key="1">
    <source>
        <dbReference type="SAM" id="MobiDB-lite"/>
    </source>
</evidence>
<keyword evidence="3" id="KW-1185">Reference proteome</keyword>
<organism evidence="2 3">
    <name type="scientific">Streptomyces fodineus</name>
    <dbReference type="NCBI Taxonomy" id="1904616"/>
    <lineage>
        <taxon>Bacteria</taxon>
        <taxon>Bacillati</taxon>
        <taxon>Actinomycetota</taxon>
        <taxon>Actinomycetes</taxon>
        <taxon>Kitasatosporales</taxon>
        <taxon>Streptomycetaceae</taxon>
        <taxon>Streptomyces</taxon>
    </lineage>
</organism>
<dbReference type="Proteomes" id="UP000094960">
    <property type="component" value="Chromosome"/>
</dbReference>
<feature type="region of interest" description="Disordered" evidence="1">
    <location>
        <begin position="40"/>
        <end position="63"/>
    </location>
</feature>
<gene>
    <name evidence="2" type="ORF">BFF78_00980</name>
</gene>
<protein>
    <submittedName>
        <fullName evidence="2">Uncharacterized protein</fullName>
    </submittedName>
</protein>
<sequence>MIDRLVEAARCAPAALIARLVKSDDFREVRLGRAIQDLQIPSSNPGADEAGRVIDPVTHDPGW</sequence>
<dbReference type="RefSeq" id="WP_069776503.1">
    <property type="nucleotide sequence ID" value="NZ_CP017248.1"/>
</dbReference>
<dbReference type="EMBL" id="CP017248">
    <property type="protein sequence ID" value="AOR29845.1"/>
    <property type="molecule type" value="Genomic_DNA"/>
</dbReference>
<evidence type="ECO:0000313" key="3">
    <source>
        <dbReference type="Proteomes" id="UP000094960"/>
    </source>
</evidence>